<dbReference type="Proteomes" id="UP001066276">
    <property type="component" value="Chromosome 8"/>
</dbReference>
<accession>A0AAV7NLY3</accession>
<evidence type="ECO:0000313" key="2">
    <source>
        <dbReference type="EMBL" id="KAJ1116124.1"/>
    </source>
</evidence>
<sequence length="121" mass="13338">MGIPSQGACRKEEFQMALWAWAEAHSEEDAEEEEPEDGSPEDFLPSVDVTTATEERRAERKAKQAEAERAAKQIEAERAEAAAERVLADKKLLLAQELSLKELEIKTRQSESGSDGGSIHA</sequence>
<keyword evidence="3" id="KW-1185">Reference proteome</keyword>
<feature type="compositionally biased region" description="Acidic residues" evidence="1">
    <location>
        <begin position="26"/>
        <end position="40"/>
    </location>
</feature>
<dbReference type="EMBL" id="JANPWB010000012">
    <property type="protein sequence ID" value="KAJ1116124.1"/>
    <property type="molecule type" value="Genomic_DNA"/>
</dbReference>
<name>A0AAV7NLY3_PLEWA</name>
<evidence type="ECO:0000313" key="3">
    <source>
        <dbReference type="Proteomes" id="UP001066276"/>
    </source>
</evidence>
<protein>
    <submittedName>
        <fullName evidence="2">Uncharacterized protein</fullName>
    </submittedName>
</protein>
<proteinExistence type="predicted"/>
<reference evidence="2" key="1">
    <citation type="journal article" date="2022" name="bioRxiv">
        <title>Sequencing and chromosome-scale assembly of the giantPleurodeles waltlgenome.</title>
        <authorList>
            <person name="Brown T."/>
            <person name="Elewa A."/>
            <person name="Iarovenko S."/>
            <person name="Subramanian E."/>
            <person name="Araus A.J."/>
            <person name="Petzold A."/>
            <person name="Susuki M."/>
            <person name="Suzuki K.-i.T."/>
            <person name="Hayashi T."/>
            <person name="Toyoda A."/>
            <person name="Oliveira C."/>
            <person name="Osipova E."/>
            <person name="Leigh N.D."/>
            <person name="Simon A."/>
            <person name="Yun M.H."/>
        </authorList>
    </citation>
    <scope>NUCLEOTIDE SEQUENCE</scope>
    <source>
        <strain evidence="2">20211129_DDA</strain>
        <tissue evidence="2">Liver</tissue>
    </source>
</reference>
<gene>
    <name evidence="2" type="ORF">NDU88_004343</name>
</gene>
<organism evidence="2 3">
    <name type="scientific">Pleurodeles waltl</name>
    <name type="common">Iberian ribbed newt</name>
    <dbReference type="NCBI Taxonomy" id="8319"/>
    <lineage>
        <taxon>Eukaryota</taxon>
        <taxon>Metazoa</taxon>
        <taxon>Chordata</taxon>
        <taxon>Craniata</taxon>
        <taxon>Vertebrata</taxon>
        <taxon>Euteleostomi</taxon>
        <taxon>Amphibia</taxon>
        <taxon>Batrachia</taxon>
        <taxon>Caudata</taxon>
        <taxon>Salamandroidea</taxon>
        <taxon>Salamandridae</taxon>
        <taxon>Pleurodelinae</taxon>
        <taxon>Pleurodeles</taxon>
    </lineage>
</organism>
<comment type="caution">
    <text evidence="2">The sequence shown here is derived from an EMBL/GenBank/DDBJ whole genome shotgun (WGS) entry which is preliminary data.</text>
</comment>
<feature type="compositionally biased region" description="Basic and acidic residues" evidence="1">
    <location>
        <begin position="53"/>
        <end position="81"/>
    </location>
</feature>
<evidence type="ECO:0000256" key="1">
    <source>
        <dbReference type="SAM" id="MobiDB-lite"/>
    </source>
</evidence>
<dbReference type="AlphaFoldDB" id="A0AAV7NLY3"/>
<feature type="region of interest" description="Disordered" evidence="1">
    <location>
        <begin position="22"/>
        <end position="81"/>
    </location>
</feature>